<gene>
    <name evidence="2" type="ORF">TKK_016535</name>
</gene>
<dbReference type="PANTHER" id="PTHR34718">
    <property type="entry name" value="PHD-TYPE DOMAIN-CONTAINING PROTEIN"/>
    <property type="match status" value="1"/>
</dbReference>
<name>A0ABD2W6V3_9HYME</name>
<evidence type="ECO:0008006" key="4">
    <source>
        <dbReference type="Google" id="ProtNLM"/>
    </source>
</evidence>
<dbReference type="Gene3D" id="3.40.395.10">
    <property type="entry name" value="Adenoviral Proteinase, Chain A"/>
    <property type="match status" value="1"/>
</dbReference>
<evidence type="ECO:0000313" key="3">
    <source>
        <dbReference type="Proteomes" id="UP001627154"/>
    </source>
</evidence>
<keyword evidence="3" id="KW-1185">Reference proteome</keyword>
<reference evidence="2 3" key="1">
    <citation type="journal article" date="2024" name="bioRxiv">
        <title>A reference genome for Trichogramma kaykai: A tiny desert-dwelling parasitoid wasp with competing sex-ratio distorters.</title>
        <authorList>
            <person name="Culotta J."/>
            <person name="Lindsey A.R."/>
        </authorList>
    </citation>
    <scope>NUCLEOTIDE SEQUENCE [LARGE SCALE GENOMIC DNA]</scope>
    <source>
        <strain evidence="2 3">KSX58</strain>
    </source>
</reference>
<dbReference type="AlphaFoldDB" id="A0ABD2W6V3"/>
<accession>A0ABD2W6V3</accession>
<proteinExistence type="predicted"/>
<dbReference type="SUPFAM" id="SSF54001">
    <property type="entry name" value="Cysteine proteinases"/>
    <property type="match status" value="1"/>
</dbReference>
<evidence type="ECO:0000313" key="2">
    <source>
        <dbReference type="EMBL" id="KAL3388302.1"/>
    </source>
</evidence>
<feature type="compositionally biased region" description="Low complexity" evidence="1">
    <location>
        <begin position="83"/>
        <end position="94"/>
    </location>
</feature>
<dbReference type="EMBL" id="JBJJXI010000134">
    <property type="protein sequence ID" value="KAL3388302.1"/>
    <property type="molecule type" value="Genomic_DNA"/>
</dbReference>
<comment type="caution">
    <text evidence="2">The sequence shown here is derived from an EMBL/GenBank/DDBJ whole genome shotgun (WGS) entry which is preliminary data.</text>
</comment>
<feature type="region of interest" description="Disordered" evidence="1">
    <location>
        <begin position="79"/>
        <end position="111"/>
    </location>
</feature>
<dbReference type="InterPro" id="IPR038765">
    <property type="entry name" value="Papain-like_cys_pep_sf"/>
</dbReference>
<organism evidence="2 3">
    <name type="scientific">Trichogramma kaykai</name>
    <dbReference type="NCBI Taxonomy" id="54128"/>
    <lineage>
        <taxon>Eukaryota</taxon>
        <taxon>Metazoa</taxon>
        <taxon>Ecdysozoa</taxon>
        <taxon>Arthropoda</taxon>
        <taxon>Hexapoda</taxon>
        <taxon>Insecta</taxon>
        <taxon>Pterygota</taxon>
        <taxon>Neoptera</taxon>
        <taxon>Endopterygota</taxon>
        <taxon>Hymenoptera</taxon>
        <taxon>Apocrita</taxon>
        <taxon>Proctotrupomorpha</taxon>
        <taxon>Chalcidoidea</taxon>
        <taxon>Trichogrammatidae</taxon>
        <taxon>Trichogramma</taxon>
    </lineage>
</organism>
<sequence>MGINKMGHILKVTKLIDSIKEATVIIELQEDPKISRHDKDGNEKLNENDHFKNYEKNSEESDFEELDNVVEVNTMTPAEKNDTNVNENVVQTTNPPNPKEKKRPPVRRQPKACEQIKWSMAIESNLKTSREELFGDDRKYNKKKSVVLPDVDILSPQEAHTMNTRNLKILCDTAENKTAIISLMNKTREYRISNDSKLKLNDKLKKYPHLLSYEGELRNDGTDIWLEVNDEVISETNWSTLEKNAYLIFMKEIRTDSISINCLRVANNSNEACGNPKSFNIEAGNVLSTILGSCGNDNSHFNIEMLTKEASPVNATSISQSSYSDPQKSVDYFLNYGTHLDYILFLLKQLFRNEHYTPLLDQQIFCNYQLEPSCRSKKHIQIIHSCEDNCASCKKGHWICLYFNTKAFYIYDSCNYGYLNETQEKFIHKLFPYANEYNFFYPQVQMQQNDRDCGIFAIAFAISLALKIDPKALNYVYNALQPHIYRIFTEYKTLVHCPVLEEKILSSKSIFSRIPTKYEVKPITNVQEDKEYYIKTLIDKIDSASFSDRKMEADHLVTHCIYLRDDKLLKFKNSLRLCKERAEMFLARLGGIVIEENLECAITALCGRAGHSSSSEPWYNTGAYCVLERNKEDYEKKQVGDL</sequence>
<dbReference type="PANTHER" id="PTHR34718:SF2">
    <property type="entry name" value="PHD-TYPE DOMAIN-CONTAINING PROTEIN"/>
    <property type="match status" value="1"/>
</dbReference>
<evidence type="ECO:0000256" key="1">
    <source>
        <dbReference type="SAM" id="MobiDB-lite"/>
    </source>
</evidence>
<protein>
    <recommendedName>
        <fullName evidence="4">Ubiquitin-like protease family profile domain-containing protein</fullName>
    </recommendedName>
</protein>
<dbReference type="Proteomes" id="UP001627154">
    <property type="component" value="Unassembled WGS sequence"/>
</dbReference>
<feature type="compositionally biased region" description="Basic residues" evidence="1">
    <location>
        <begin position="100"/>
        <end position="110"/>
    </location>
</feature>